<accession>A0AAW2Z8I7</accession>
<feature type="compositionally biased region" description="Polar residues" evidence="1">
    <location>
        <begin position="70"/>
        <end position="98"/>
    </location>
</feature>
<feature type="region of interest" description="Disordered" evidence="1">
    <location>
        <begin position="1"/>
        <end position="104"/>
    </location>
</feature>
<proteinExistence type="predicted"/>
<dbReference type="AlphaFoldDB" id="A0AAW2Z8I7"/>
<name>A0AAW2Z8I7_9EUKA</name>
<keyword evidence="3" id="KW-1185">Reference proteome</keyword>
<gene>
    <name evidence="2" type="ORF">AKO1_004269</name>
</gene>
<sequence length="104" mass="11093">MEPNHNKGDVVKNVNGTSKAPYSTSASKTGDSWLETANGEGKPCSVKGCGSDAEVGAHTRNTDGRKDDSISITPMCQEHNNCSNTDEMQLKKNATSVPLNPENR</sequence>
<protein>
    <submittedName>
        <fullName evidence="2">SMURF2</fullName>
    </submittedName>
</protein>
<feature type="compositionally biased region" description="Basic and acidic residues" evidence="1">
    <location>
        <begin position="1"/>
        <end position="10"/>
    </location>
</feature>
<feature type="compositionally biased region" description="Basic and acidic residues" evidence="1">
    <location>
        <begin position="55"/>
        <end position="69"/>
    </location>
</feature>
<reference evidence="2 3" key="1">
    <citation type="submission" date="2024-03" db="EMBL/GenBank/DDBJ databases">
        <title>The Acrasis kona genome and developmental transcriptomes reveal deep origins of eukaryotic multicellular pathways.</title>
        <authorList>
            <person name="Sheikh S."/>
            <person name="Fu C.-J."/>
            <person name="Brown M.W."/>
            <person name="Baldauf S.L."/>
        </authorList>
    </citation>
    <scope>NUCLEOTIDE SEQUENCE [LARGE SCALE GENOMIC DNA]</scope>
    <source>
        <strain evidence="2 3">ATCC MYA-3509</strain>
    </source>
</reference>
<feature type="compositionally biased region" description="Polar residues" evidence="1">
    <location>
        <begin position="14"/>
        <end position="30"/>
    </location>
</feature>
<organism evidence="2 3">
    <name type="scientific">Acrasis kona</name>
    <dbReference type="NCBI Taxonomy" id="1008807"/>
    <lineage>
        <taxon>Eukaryota</taxon>
        <taxon>Discoba</taxon>
        <taxon>Heterolobosea</taxon>
        <taxon>Tetramitia</taxon>
        <taxon>Eutetramitia</taxon>
        <taxon>Acrasidae</taxon>
        <taxon>Acrasis</taxon>
    </lineage>
</organism>
<evidence type="ECO:0000313" key="3">
    <source>
        <dbReference type="Proteomes" id="UP001431209"/>
    </source>
</evidence>
<evidence type="ECO:0000313" key="2">
    <source>
        <dbReference type="EMBL" id="KAL0485219.1"/>
    </source>
</evidence>
<evidence type="ECO:0000256" key="1">
    <source>
        <dbReference type="SAM" id="MobiDB-lite"/>
    </source>
</evidence>
<comment type="caution">
    <text evidence="2">The sequence shown here is derived from an EMBL/GenBank/DDBJ whole genome shotgun (WGS) entry which is preliminary data.</text>
</comment>
<dbReference type="EMBL" id="JAOPGA020001121">
    <property type="protein sequence ID" value="KAL0485219.1"/>
    <property type="molecule type" value="Genomic_DNA"/>
</dbReference>
<dbReference type="Proteomes" id="UP001431209">
    <property type="component" value="Unassembled WGS sequence"/>
</dbReference>